<dbReference type="SUPFAM" id="SSF51045">
    <property type="entry name" value="WW domain"/>
    <property type="match status" value="2"/>
</dbReference>
<feature type="compositionally biased region" description="Low complexity" evidence="1">
    <location>
        <begin position="271"/>
        <end position="286"/>
    </location>
</feature>
<feature type="compositionally biased region" description="Acidic residues" evidence="1">
    <location>
        <begin position="621"/>
        <end position="630"/>
    </location>
</feature>
<sequence>HKLSNRPRSIGSDCSNSSYTYGTADFVRNDSFRMSGHSRVSHGVVVDSVFDRHRQYSYDSNDYINHAPSNSTDSNLRPYSIAVAPLPRSCSSSSLKNLGLQTRVSDNRHHSIAAMPLHATEVPSTSAAFGEERGAHRRPAGRIPPRTQEDTVESLWVDTSSFDFTQAPVLPSHPEYPQIAQDLMTASPPRRNSAELPPGIVGAPSSSSDIRRMSDTGTSVDPRRVSNDSGVESSKPFRSQPSTPVAQTLTSVRTEGTSSPETHTSPPHDYLSQGSSSGSLPPRWSSATTAQGLTYYLDHNSQTTHWKLPDDTSAEESTSLPAGWEIVQSSQYGTYFVNHNNKTAMYQHPCHSRPPPPYHRVPHSQEAEQWTSSARERKPPPRSHSYRDTQNYRVVDPNASLPRRSKSFKDQETQNAMAAVWHSKQLSTVTYVPPSPYQIAEIPSWLKGYVGAPYRSEEDYVPWNRYSYEDLNGLDTMIKRMLKKGSEQIVRQFEYYRVAIEQEINSRGSLRHRRPINQLQRGSDHSHFQYPMGAGQSMGGASHYTSHTMNPILQNHTHAPYSQSNSHAAVPRPRGVGAVWGGNNGCATAAASIDPQLGTSWSSSEHSNSSTRTLRAHDLEQLQDEEETFV</sequence>
<dbReference type="GO" id="GO:0006915">
    <property type="term" value="P:apoptotic process"/>
    <property type="evidence" value="ECO:0007669"/>
    <property type="project" value="InterPro"/>
</dbReference>
<dbReference type="SMART" id="SM00456">
    <property type="entry name" value="WW"/>
    <property type="match status" value="2"/>
</dbReference>
<feature type="compositionally biased region" description="Polar residues" evidence="1">
    <location>
        <begin position="227"/>
        <end position="265"/>
    </location>
</feature>
<protein>
    <submittedName>
        <fullName evidence="4">Protein salvador homolog 1</fullName>
    </submittedName>
</protein>
<evidence type="ECO:0000259" key="2">
    <source>
        <dbReference type="PROSITE" id="PS50020"/>
    </source>
</evidence>
<feature type="domain" description="SARAH" evidence="3">
    <location>
        <begin position="460"/>
        <end position="507"/>
    </location>
</feature>
<evidence type="ECO:0000259" key="3">
    <source>
        <dbReference type="PROSITE" id="PS50951"/>
    </source>
</evidence>
<gene>
    <name evidence="4" type="ORF">GBAR_LOCUS9856</name>
</gene>
<feature type="compositionally biased region" description="Polar residues" evidence="1">
    <location>
        <begin position="543"/>
        <end position="567"/>
    </location>
</feature>
<dbReference type="CDD" id="cd00201">
    <property type="entry name" value="WW"/>
    <property type="match status" value="2"/>
</dbReference>
<dbReference type="AlphaFoldDB" id="A0AA35RTA4"/>
<dbReference type="PROSITE" id="PS50020">
    <property type="entry name" value="WW_DOMAIN_2"/>
    <property type="match status" value="2"/>
</dbReference>
<name>A0AA35RTA4_GEOBA</name>
<dbReference type="InterPro" id="IPR036020">
    <property type="entry name" value="WW_dom_sf"/>
</dbReference>
<dbReference type="InterPro" id="IPR011524">
    <property type="entry name" value="SARAH_dom"/>
</dbReference>
<dbReference type="PANTHER" id="PTHR47522">
    <property type="entry name" value="SALVADOR FAMILY WW DOMAIN-CONTAINING PROTEIN 1"/>
    <property type="match status" value="1"/>
</dbReference>
<dbReference type="PROSITE" id="PS50951">
    <property type="entry name" value="SARAH"/>
    <property type="match status" value="1"/>
</dbReference>
<evidence type="ECO:0000313" key="5">
    <source>
        <dbReference type="Proteomes" id="UP001174909"/>
    </source>
</evidence>
<evidence type="ECO:0000313" key="4">
    <source>
        <dbReference type="EMBL" id="CAI8015962.1"/>
    </source>
</evidence>
<accession>A0AA35RTA4</accession>
<dbReference type="PANTHER" id="PTHR47522:SF2">
    <property type="entry name" value="PROTEIN SALVADOR HOMOLOG 1"/>
    <property type="match status" value="1"/>
</dbReference>
<dbReference type="InterPro" id="IPR030030">
    <property type="entry name" value="Sav"/>
</dbReference>
<dbReference type="Pfam" id="PF00397">
    <property type="entry name" value="WW"/>
    <property type="match status" value="1"/>
</dbReference>
<feature type="region of interest" description="Disordered" evidence="1">
    <location>
        <begin position="188"/>
        <end position="286"/>
    </location>
</feature>
<feature type="region of interest" description="Disordered" evidence="1">
    <location>
        <begin position="511"/>
        <end position="576"/>
    </location>
</feature>
<proteinExistence type="predicted"/>
<dbReference type="Proteomes" id="UP001174909">
    <property type="component" value="Unassembled WGS sequence"/>
</dbReference>
<keyword evidence="5" id="KW-1185">Reference proteome</keyword>
<feature type="non-terminal residue" evidence="4">
    <location>
        <position position="1"/>
    </location>
</feature>
<dbReference type="Gene3D" id="2.20.70.10">
    <property type="match status" value="2"/>
</dbReference>
<dbReference type="GO" id="GO:0035329">
    <property type="term" value="P:hippo signaling"/>
    <property type="evidence" value="ECO:0007669"/>
    <property type="project" value="InterPro"/>
</dbReference>
<comment type="caution">
    <text evidence="4">The sequence shown here is derived from an EMBL/GenBank/DDBJ whole genome shotgun (WGS) entry which is preliminary data.</text>
</comment>
<evidence type="ECO:0000256" key="1">
    <source>
        <dbReference type="SAM" id="MobiDB-lite"/>
    </source>
</evidence>
<dbReference type="GO" id="GO:0005829">
    <property type="term" value="C:cytosol"/>
    <property type="evidence" value="ECO:0007669"/>
    <property type="project" value="TreeGrafter"/>
</dbReference>
<feature type="region of interest" description="Disordered" evidence="1">
    <location>
        <begin position="597"/>
        <end position="630"/>
    </location>
</feature>
<dbReference type="GO" id="GO:0008285">
    <property type="term" value="P:negative regulation of cell population proliferation"/>
    <property type="evidence" value="ECO:0007669"/>
    <property type="project" value="TreeGrafter"/>
</dbReference>
<dbReference type="GO" id="GO:0043065">
    <property type="term" value="P:positive regulation of apoptotic process"/>
    <property type="evidence" value="ECO:0007669"/>
    <property type="project" value="TreeGrafter"/>
</dbReference>
<reference evidence="4" key="1">
    <citation type="submission" date="2023-03" db="EMBL/GenBank/DDBJ databases">
        <authorList>
            <person name="Steffen K."/>
            <person name="Cardenas P."/>
        </authorList>
    </citation>
    <scope>NUCLEOTIDE SEQUENCE</scope>
</reference>
<feature type="domain" description="WW" evidence="2">
    <location>
        <begin position="278"/>
        <end position="311"/>
    </location>
</feature>
<feature type="compositionally biased region" description="Low complexity" evidence="1">
    <location>
        <begin position="600"/>
        <end position="610"/>
    </location>
</feature>
<organism evidence="4 5">
    <name type="scientific">Geodia barretti</name>
    <name type="common">Barrett's horny sponge</name>
    <dbReference type="NCBI Taxonomy" id="519541"/>
    <lineage>
        <taxon>Eukaryota</taxon>
        <taxon>Metazoa</taxon>
        <taxon>Porifera</taxon>
        <taxon>Demospongiae</taxon>
        <taxon>Heteroscleromorpha</taxon>
        <taxon>Tetractinellida</taxon>
        <taxon>Astrophorina</taxon>
        <taxon>Geodiidae</taxon>
        <taxon>Geodia</taxon>
    </lineage>
</organism>
<dbReference type="InterPro" id="IPR001202">
    <property type="entry name" value="WW_dom"/>
</dbReference>
<dbReference type="EMBL" id="CASHTH010001484">
    <property type="protein sequence ID" value="CAI8015962.1"/>
    <property type="molecule type" value="Genomic_DNA"/>
</dbReference>
<dbReference type="GO" id="GO:0060090">
    <property type="term" value="F:molecular adaptor activity"/>
    <property type="evidence" value="ECO:0007669"/>
    <property type="project" value="InterPro"/>
</dbReference>
<feature type="domain" description="WW" evidence="2">
    <location>
        <begin position="318"/>
        <end position="351"/>
    </location>
</feature>
<feature type="region of interest" description="Disordered" evidence="1">
    <location>
        <begin position="347"/>
        <end position="408"/>
    </location>
</feature>